<dbReference type="Proteomes" id="UP000203464">
    <property type="component" value="Unassembled WGS sequence"/>
</dbReference>
<dbReference type="RefSeq" id="WP_143849523.1">
    <property type="nucleotide sequence ID" value="NZ_FXYD01000001.1"/>
</dbReference>
<gene>
    <name evidence="1" type="ORF">OCA8868_01064</name>
</gene>
<dbReference type="OrthoDB" id="944647at2"/>
<accession>A0A238JW86</accession>
<evidence type="ECO:0000313" key="2">
    <source>
        <dbReference type="Proteomes" id="UP000203464"/>
    </source>
</evidence>
<name>A0A238JW86_9RHOB</name>
<dbReference type="EMBL" id="FXYD01000001">
    <property type="protein sequence ID" value="SMX33986.1"/>
    <property type="molecule type" value="Genomic_DNA"/>
</dbReference>
<protein>
    <submittedName>
        <fullName evidence="1">Uncharacterized protein</fullName>
    </submittedName>
</protein>
<keyword evidence="2" id="KW-1185">Reference proteome</keyword>
<organism evidence="1 2">
    <name type="scientific">Octadecabacter ascidiaceicola</name>
    <dbReference type="NCBI Taxonomy" id="1655543"/>
    <lineage>
        <taxon>Bacteria</taxon>
        <taxon>Pseudomonadati</taxon>
        <taxon>Pseudomonadota</taxon>
        <taxon>Alphaproteobacteria</taxon>
        <taxon>Rhodobacterales</taxon>
        <taxon>Roseobacteraceae</taxon>
        <taxon>Octadecabacter</taxon>
    </lineage>
</organism>
<reference evidence="2" key="1">
    <citation type="submission" date="2017-05" db="EMBL/GenBank/DDBJ databases">
        <authorList>
            <person name="Rodrigo-Torres L."/>
            <person name="Arahal R. D."/>
            <person name="Lucena T."/>
        </authorList>
    </citation>
    <scope>NUCLEOTIDE SEQUENCE [LARGE SCALE GENOMIC DNA]</scope>
    <source>
        <strain evidence="2">CECT 8868</strain>
    </source>
</reference>
<dbReference type="AlphaFoldDB" id="A0A238JW86"/>
<sequence>MTLLHAQPYDLAATGFYFESMEEFTTKANNNRNDYGEPVEEYEIQFIDGDHIDCDLAEFWEINQANIGPYFDACENWSDHDKTVFIIAVGERGYSFDPDAVSASDFDVDICVGTVSL</sequence>
<proteinExistence type="predicted"/>
<evidence type="ECO:0000313" key="1">
    <source>
        <dbReference type="EMBL" id="SMX33986.1"/>
    </source>
</evidence>